<protein>
    <submittedName>
        <fullName evidence="2">Prepilin-type N-terminal cleavage/methylation domain-containing protein</fullName>
    </submittedName>
</protein>
<dbReference type="NCBIfam" id="TIGR02532">
    <property type="entry name" value="IV_pilin_GFxxxE"/>
    <property type="match status" value="1"/>
</dbReference>
<dbReference type="PROSITE" id="PS00409">
    <property type="entry name" value="PROKAR_NTER_METHYL"/>
    <property type="match status" value="1"/>
</dbReference>
<evidence type="ECO:0000256" key="1">
    <source>
        <dbReference type="SAM" id="MobiDB-lite"/>
    </source>
</evidence>
<gene>
    <name evidence="2" type="ORF">ISP17_18020</name>
</gene>
<comment type="caution">
    <text evidence="2">The sequence shown here is derived from an EMBL/GenBank/DDBJ whole genome shotgun (WGS) entry which is preliminary data.</text>
</comment>
<dbReference type="EMBL" id="JADIKM010000006">
    <property type="protein sequence ID" value="MFK2905862.1"/>
    <property type="molecule type" value="Genomic_DNA"/>
</dbReference>
<organism evidence="2 3">
    <name type="scientific">Dyella ginsengisoli</name>
    <dbReference type="NCBI Taxonomy" id="363848"/>
    <lineage>
        <taxon>Bacteria</taxon>
        <taxon>Pseudomonadati</taxon>
        <taxon>Pseudomonadota</taxon>
        <taxon>Gammaproteobacteria</taxon>
        <taxon>Lysobacterales</taxon>
        <taxon>Rhodanobacteraceae</taxon>
        <taxon>Dyella</taxon>
    </lineage>
</organism>
<proteinExistence type="predicted"/>
<dbReference type="RefSeq" id="WP_404635675.1">
    <property type="nucleotide sequence ID" value="NZ_JADIKM010000006.1"/>
</dbReference>
<sequence length="157" mass="16409">MSPRRARGFSLIEVIAALLLLAITFTALMKVAGGAIGLTQHAAQRSEAAMWARSLLDSAFVTEPIRAGTSRGAFNKQYRWQLRVTPWNPAGKPAPNVALQLYQLDLDVSWSGAGHDQVAHFSTLRLGASHPAGAPANPPDEPSSDNPGGASGGGASP</sequence>
<name>A0ABW8JXJ2_9GAMM</name>
<evidence type="ECO:0000313" key="3">
    <source>
        <dbReference type="Proteomes" id="UP001620460"/>
    </source>
</evidence>
<dbReference type="Proteomes" id="UP001620460">
    <property type="component" value="Unassembled WGS sequence"/>
</dbReference>
<accession>A0ABW8JXJ2</accession>
<dbReference type="Pfam" id="PF07963">
    <property type="entry name" value="N_methyl"/>
    <property type="match status" value="1"/>
</dbReference>
<reference evidence="2 3" key="1">
    <citation type="submission" date="2020-10" db="EMBL/GenBank/DDBJ databases">
        <title>Phylogeny of dyella-like bacteria.</title>
        <authorList>
            <person name="Fu J."/>
        </authorList>
    </citation>
    <scope>NUCLEOTIDE SEQUENCE [LARGE SCALE GENOMIC DNA]</scope>
    <source>
        <strain evidence="2 3">Gsoil3046</strain>
    </source>
</reference>
<feature type="region of interest" description="Disordered" evidence="1">
    <location>
        <begin position="128"/>
        <end position="157"/>
    </location>
</feature>
<keyword evidence="3" id="KW-1185">Reference proteome</keyword>
<evidence type="ECO:0000313" key="2">
    <source>
        <dbReference type="EMBL" id="MFK2905862.1"/>
    </source>
</evidence>
<dbReference type="InterPro" id="IPR012902">
    <property type="entry name" value="N_methyl_site"/>
</dbReference>